<evidence type="ECO:0000313" key="3">
    <source>
        <dbReference type="EMBL" id="KAF5906257.1"/>
    </source>
</evidence>
<dbReference type="GO" id="GO:0002720">
    <property type="term" value="P:positive regulation of cytokine production involved in immune response"/>
    <property type="evidence" value="ECO:0007669"/>
    <property type="project" value="TreeGrafter"/>
</dbReference>
<dbReference type="Gene3D" id="2.10.50.10">
    <property type="entry name" value="Tumor Necrosis Factor Receptor, subunit A, domain 2"/>
    <property type="match status" value="3"/>
</dbReference>
<dbReference type="GO" id="GO:0046642">
    <property type="term" value="P:negative regulation of alpha-beta T cell proliferation"/>
    <property type="evidence" value="ECO:0007669"/>
    <property type="project" value="TreeGrafter"/>
</dbReference>
<dbReference type="GO" id="GO:0050829">
    <property type="term" value="P:defense response to Gram-negative bacterium"/>
    <property type="evidence" value="ECO:0007669"/>
    <property type="project" value="TreeGrafter"/>
</dbReference>
<dbReference type="GO" id="GO:0050830">
    <property type="term" value="P:defense response to Gram-positive bacterium"/>
    <property type="evidence" value="ECO:0007669"/>
    <property type="project" value="TreeGrafter"/>
</dbReference>
<dbReference type="SUPFAM" id="SSF57586">
    <property type="entry name" value="TNF receptor-like"/>
    <property type="match status" value="2"/>
</dbReference>
<dbReference type="Proteomes" id="UP000727407">
    <property type="component" value="Unassembled WGS sequence"/>
</dbReference>
<evidence type="ECO:0000256" key="1">
    <source>
        <dbReference type="PROSITE-ProRule" id="PRU00206"/>
    </source>
</evidence>
<feature type="non-terminal residue" evidence="3">
    <location>
        <position position="1"/>
    </location>
</feature>
<dbReference type="FunFam" id="2.10.50.10:FF:000065">
    <property type="entry name" value="TNF receptor superfamily member 14"/>
    <property type="match status" value="1"/>
</dbReference>
<dbReference type="InterPro" id="IPR001368">
    <property type="entry name" value="TNFR/NGFR_Cys_rich_reg"/>
</dbReference>
<feature type="disulfide bond" evidence="1">
    <location>
        <begin position="18"/>
        <end position="33"/>
    </location>
</feature>
<dbReference type="OrthoDB" id="10031141at2759"/>
<dbReference type="SMART" id="SM00208">
    <property type="entry name" value="TNFR"/>
    <property type="match status" value="2"/>
</dbReference>
<protein>
    <submittedName>
        <fullName evidence="3">Tumor necrosis factor receptor superfamily member 5-like isoform X1</fullName>
    </submittedName>
</protein>
<dbReference type="GO" id="GO:2000406">
    <property type="term" value="P:positive regulation of T cell migration"/>
    <property type="evidence" value="ECO:0007669"/>
    <property type="project" value="TreeGrafter"/>
</dbReference>
<accession>A0A8J4X6M5</accession>
<feature type="repeat" description="TNFR-Cys" evidence="1">
    <location>
        <begin position="17"/>
        <end position="59"/>
    </location>
</feature>
<keyword evidence="1" id="KW-1015">Disulfide bond</keyword>
<dbReference type="FunFam" id="2.10.50.10:FF:000009">
    <property type="entry name" value="Tumor necrosis factor receptor superfamily member 14"/>
    <property type="match status" value="1"/>
</dbReference>
<dbReference type="EMBL" id="QNUK01000035">
    <property type="protein sequence ID" value="KAF5906257.1"/>
    <property type="molecule type" value="Genomic_DNA"/>
</dbReference>
<reference evidence="3" key="1">
    <citation type="submission" date="2020-07" db="EMBL/GenBank/DDBJ databases">
        <title>Clarias magur genome sequencing, assembly and annotation.</title>
        <authorList>
            <person name="Kushwaha B."/>
            <person name="Kumar R."/>
            <person name="Das P."/>
            <person name="Joshi C.G."/>
            <person name="Kumar D."/>
            <person name="Nagpure N.S."/>
            <person name="Pandey M."/>
            <person name="Agarwal S."/>
            <person name="Srivastava S."/>
            <person name="Singh M."/>
            <person name="Sahoo L."/>
            <person name="Jayasankar P."/>
            <person name="Meher P.K."/>
            <person name="Koringa P.G."/>
            <person name="Iquebal M.A."/>
            <person name="Das S.P."/>
            <person name="Bit A."/>
            <person name="Patnaik S."/>
            <person name="Patel N."/>
            <person name="Shah T.M."/>
            <person name="Hinsu A."/>
            <person name="Jena J.K."/>
        </authorList>
    </citation>
    <scope>NUCLEOTIDE SEQUENCE</scope>
    <source>
        <strain evidence="3">CIFAMagur01</strain>
        <tissue evidence="3">Testis</tissue>
    </source>
</reference>
<feature type="non-terminal residue" evidence="3">
    <location>
        <position position="122"/>
    </location>
</feature>
<gene>
    <name evidence="3" type="ORF">DAT39_003997</name>
</gene>
<organism evidence="3 4">
    <name type="scientific">Clarias magur</name>
    <name type="common">Asian catfish</name>
    <name type="synonym">Macropteronotus magur</name>
    <dbReference type="NCBI Taxonomy" id="1594786"/>
    <lineage>
        <taxon>Eukaryota</taxon>
        <taxon>Metazoa</taxon>
        <taxon>Chordata</taxon>
        <taxon>Craniata</taxon>
        <taxon>Vertebrata</taxon>
        <taxon>Euteleostomi</taxon>
        <taxon>Actinopterygii</taxon>
        <taxon>Neopterygii</taxon>
        <taxon>Teleostei</taxon>
        <taxon>Ostariophysi</taxon>
        <taxon>Siluriformes</taxon>
        <taxon>Clariidae</taxon>
        <taxon>Clarias</taxon>
    </lineage>
</organism>
<dbReference type="Pfam" id="PF00020">
    <property type="entry name" value="TNFR_c6"/>
    <property type="match status" value="1"/>
</dbReference>
<proteinExistence type="predicted"/>
<keyword evidence="3" id="KW-0675">Receptor</keyword>
<evidence type="ECO:0000313" key="4">
    <source>
        <dbReference type="Proteomes" id="UP000727407"/>
    </source>
</evidence>
<dbReference type="PANTHER" id="PTHR46838:SF1">
    <property type="entry name" value="TUMOR NECROSIS FACTOR RECEPTOR SUPERFAMILY MEMBER 14"/>
    <property type="match status" value="1"/>
</dbReference>
<comment type="caution">
    <text evidence="3">The sequence shown here is derived from an EMBL/GenBank/DDBJ whole genome shotgun (WGS) entry which is preliminary data.</text>
</comment>
<dbReference type="PROSITE" id="PS50050">
    <property type="entry name" value="TNFR_NGFR_2"/>
    <property type="match status" value="1"/>
</dbReference>
<dbReference type="PROSITE" id="PS00652">
    <property type="entry name" value="TNFR_NGFR_1"/>
    <property type="match status" value="1"/>
</dbReference>
<comment type="caution">
    <text evidence="1">Lacks conserved residue(s) required for the propagation of feature annotation.</text>
</comment>
<dbReference type="PANTHER" id="PTHR46838">
    <property type="entry name" value="TUMOR NECROSIS FACTOR RECEPTOR SUPERFAMILY MEMBER 14"/>
    <property type="match status" value="1"/>
</dbReference>
<sequence length="122" mass="13225">HHVLNHCNSNSGTECIQCTGSTYTDVPNVLMACFTCTVCDKGVGLRIKIKCTYISDALCEPLPGHYCTESQGESCGKAHEHSACLPGQYINQTGTTLTDTVCKDCPEETYSNGSFTHCKQHT</sequence>
<name>A0A8J4X6M5_CLAMG</name>
<dbReference type="AlphaFoldDB" id="A0A8J4X6M5"/>
<evidence type="ECO:0000259" key="2">
    <source>
        <dbReference type="PROSITE" id="PS50050"/>
    </source>
</evidence>
<feature type="domain" description="TNFR-Cys" evidence="2">
    <location>
        <begin position="17"/>
        <end position="59"/>
    </location>
</feature>
<keyword evidence="4" id="KW-1185">Reference proteome</keyword>
<dbReference type="GO" id="GO:0009897">
    <property type="term" value="C:external side of plasma membrane"/>
    <property type="evidence" value="ECO:0007669"/>
    <property type="project" value="TreeGrafter"/>
</dbReference>